<evidence type="ECO:0000313" key="1">
    <source>
        <dbReference type="EMBL" id="KAH7656979.1"/>
    </source>
</evidence>
<gene>
    <name evidence="1" type="ORF">IHE45_18G110600</name>
</gene>
<comment type="caution">
    <text evidence="1">The sequence shown here is derived from an EMBL/GenBank/DDBJ whole genome shotgun (WGS) entry which is preliminary data.</text>
</comment>
<dbReference type="EMBL" id="CM037028">
    <property type="protein sequence ID" value="KAH7656979.1"/>
    <property type="molecule type" value="Genomic_DNA"/>
</dbReference>
<sequence length="567" mass="61322">MKTDEEMGLDRGGVELETDDEENQARQDNTDYSPSSSSSAFSTTTTTSSPRLFEPSDDGDHESSTFIWPQSYRQSIDMMSNVSVSVQSPNLVGSVLRGGSSWLSNSFARPGSVFRGGSSLVGSPFARADEASLDKPLIGPQIPYTGQHYLPAPPDCRTPIYNAVVPKPSFKELPPSPECSTTQAIVNGLNVLCGVGLLTTPYAVKEGGWLGMLLLFGFGSISFYTGILLKRCLDSSPELQTYPDIGQAAFGRTGRLCISVILYLELYACCVEYIILVGDSLSSMFPNAHLNYLGFVLNSQQLFAITTAFLVLPTVWLRDLSLLSYLSAGGVTASVIAVLCLLWVGTVDKVGFHPGGTPLDLANLPVALGLYGFCFSGHSVFPNIYSSMRTPSEFPSVMFYCFLICTIVYAGVAVVGYMMFGEFTKSQFTLNLPPEFVASKLAIGTTVVNPLSKYALTMTPVALSLEEILPSNHQSRPVVLVIRTLLVLSTLIVALKFPYFGFVMALLGSIFTMLVALILPCACYLSIQRRSTNYLQVSLCLWIILVGVACSCIGSYSSIKQILSKAN</sequence>
<name>A0ACB7U9H3_DIOAL</name>
<proteinExistence type="predicted"/>
<reference evidence="2" key="1">
    <citation type="journal article" date="2022" name="Nat. Commun.">
        <title>Chromosome evolution and the genetic basis of agronomically important traits in greater yam.</title>
        <authorList>
            <person name="Bredeson J.V."/>
            <person name="Lyons J.B."/>
            <person name="Oniyinde I.O."/>
            <person name="Okereke N.R."/>
            <person name="Kolade O."/>
            <person name="Nnabue I."/>
            <person name="Nwadili C.O."/>
            <person name="Hribova E."/>
            <person name="Parker M."/>
            <person name="Nwogha J."/>
            <person name="Shu S."/>
            <person name="Carlson J."/>
            <person name="Kariba R."/>
            <person name="Muthemba S."/>
            <person name="Knop K."/>
            <person name="Barton G.J."/>
            <person name="Sherwood A.V."/>
            <person name="Lopez-Montes A."/>
            <person name="Asiedu R."/>
            <person name="Jamnadass R."/>
            <person name="Muchugi A."/>
            <person name="Goodstein D."/>
            <person name="Egesi C.N."/>
            <person name="Featherston J."/>
            <person name="Asfaw A."/>
            <person name="Simpson G.G."/>
            <person name="Dolezel J."/>
            <person name="Hendre P.S."/>
            <person name="Van Deynze A."/>
            <person name="Kumar P.L."/>
            <person name="Obidiegwu J.E."/>
            <person name="Bhattacharjee R."/>
            <person name="Rokhsar D.S."/>
        </authorList>
    </citation>
    <scope>NUCLEOTIDE SEQUENCE [LARGE SCALE GENOMIC DNA]</scope>
    <source>
        <strain evidence="2">cv. TDa95/00328</strain>
    </source>
</reference>
<evidence type="ECO:0000313" key="2">
    <source>
        <dbReference type="Proteomes" id="UP000827976"/>
    </source>
</evidence>
<protein>
    <submittedName>
        <fullName evidence="1">Solute carrier family 32 (Vesicular inhibitory amino acid transporter) protein</fullName>
    </submittedName>
</protein>
<dbReference type="Proteomes" id="UP000827976">
    <property type="component" value="Chromosome 18"/>
</dbReference>
<organism evidence="1 2">
    <name type="scientific">Dioscorea alata</name>
    <name type="common">Purple yam</name>
    <dbReference type="NCBI Taxonomy" id="55571"/>
    <lineage>
        <taxon>Eukaryota</taxon>
        <taxon>Viridiplantae</taxon>
        <taxon>Streptophyta</taxon>
        <taxon>Embryophyta</taxon>
        <taxon>Tracheophyta</taxon>
        <taxon>Spermatophyta</taxon>
        <taxon>Magnoliopsida</taxon>
        <taxon>Liliopsida</taxon>
        <taxon>Dioscoreales</taxon>
        <taxon>Dioscoreaceae</taxon>
        <taxon>Dioscorea</taxon>
    </lineage>
</organism>
<keyword evidence="2" id="KW-1185">Reference proteome</keyword>
<accession>A0ACB7U9H3</accession>